<feature type="non-terminal residue" evidence="1">
    <location>
        <position position="205"/>
    </location>
</feature>
<gene>
    <name evidence="1" type="ORF">FOL47_008722</name>
</gene>
<dbReference type="PANTHER" id="PTHR31354">
    <property type="entry name" value="OS01G0793500 PROTEIN"/>
    <property type="match status" value="1"/>
</dbReference>
<evidence type="ECO:0000313" key="1">
    <source>
        <dbReference type="EMBL" id="KAF4656866.1"/>
    </source>
</evidence>
<sequence length="205" mass="22767">ALPRRKRVLMAHFMRIKLRKRPQSDELDLSKVDSHPGDIMVITRIDGDSAGLMFGAGTLASHTVIFLRDPDTEELPNHDGVLETPAEEFLKNYSGFIEAVSGWVERNKPETAKYLFLEGLNHRMDTSGLGLNDFSKLDDSKLVGGAAKLPFVPEKDEWTYHTHRSGTPAVGPSRFCSALVCEMLRAGGVLGDHKVSCTEFTPWDI</sequence>
<keyword evidence="2" id="KW-1185">Reference proteome</keyword>
<dbReference type="AlphaFoldDB" id="A0A7J6LCF2"/>
<dbReference type="Proteomes" id="UP000591131">
    <property type="component" value="Unassembled WGS sequence"/>
</dbReference>
<dbReference type="OrthoDB" id="1847654at2759"/>
<evidence type="ECO:0000313" key="2">
    <source>
        <dbReference type="Proteomes" id="UP000591131"/>
    </source>
</evidence>
<dbReference type="PANTHER" id="PTHR31354:SF2">
    <property type="entry name" value="OS01G0793500 PROTEIN"/>
    <property type="match status" value="1"/>
</dbReference>
<comment type="caution">
    <text evidence="1">The sequence shown here is derived from an EMBL/GenBank/DDBJ whole genome shotgun (WGS) entry which is preliminary data.</text>
</comment>
<accession>A0A7J6LCF2</accession>
<reference evidence="1 2" key="1">
    <citation type="submission" date="2020-04" db="EMBL/GenBank/DDBJ databases">
        <title>Perkinsus chesapeaki whole genome sequence.</title>
        <authorList>
            <person name="Bogema D.R."/>
        </authorList>
    </citation>
    <scope>NUCLEOTIDE SEQUENCE [LARGE SCALE GENOMIC DNA]</scope>
    <source>
        <strain evidence="1">ATCC PRA-425</strain>
    </source>
</reference>
<organism evidence="1 2">
    <name type="scientific">Perkinsus chesapeaki</name>
    <name type="common">Clam parasite</name>
    <name type="synonym">Perkinsus andrewsi</name>
    <dbReference type="NCBI Taxonomy" id="330153"/>
    <lineage>
        <taxon>Eukaryota</taxon>
        <taxon>Sar</taxon>
        <taxon>Alveolata</taxon>
        <taxon>Perkinsozoa</taxon>
        <taxon>Perkinsea</taxon>
        <taxon>Perkinsida</taxon>
        <taxon>Perkinsidae</taxon>
        <taxon>Perkinsus</taxon>
    </lineage>
</organism>
<protein>
    <submittedName>
        <fullName evidence="1">Uncharacterized protein</fullName>
    </submittedName>
</protein>
<proteinExistence type="predicted"/>
<name>A0A7J6LCF2_PERCH</name>
<dbReference type="EMBL" id="JAAPAO010000573">
    <property type="protein sequence ID" value="KAF4656866.1"/>
    <property type="molecule type" value="Genomic_DNA"/>
</dbReference>